<dbReference type="EMBL" id="CP133218">
    <property type="protein sequence ID" value="WML89848.1"/>
    <property type="molecule type" value="Genomic_DNA"/>
</dbReference>
<name>A0ABY9MMR8_9GAMM</name>
<evidence type="ECO:0000313" key="3">
    <source>
        <dbReference type="Proteomes" id="UP001236657"/>
    </source>
</evidence>
<gene>
    <name evidence="2" type="ORF">RCF98_12805</name>
</gene>
<organism evidence="2 3">
    <name type="scientific">Thiothrix lacustris</name>
    <dbReference type="NCBI Taxonomy" id="525917"/>
    <lineage>
        <taxon>Bacteria</taxon>
        <taxon>Pseudomonadati</taxon>
        <taxon>Pseudomonadota</taxon>
        <taxon>Gammaproteobacteria</taxon>
        <taxon>Thiotrichales</taxon>
        <taxon>Thiotrichaceae</taxon>
        <taxon>Thiothrix</taxon>
    </lineage>
</organism>
<feature type="domain" description="DUF637" evidence="1">
    <location>
        <begin position="152"/>
        <end position="273"/>
    </location>
</feature>
<evidence type="ECO:0000313" key="2">
    <source>
        <dbReference type="EMBL" id="WML89848.1"/>
    </source>
</evidence>
<accession>A0ABY9MMR8</accession>
<proteinExistence type="predicted"/>
<dbReference type="Proteomes" id="UP001236657">
    <property type="component" value="Chromosome"/>
</dbReference>
<evidence type="ECO:0000259" key="1">
    <source>
        <dbReference type="Pfam" id="PF04830"/>
    </source>
</evidence>
<dbReference type="Pfam" id="PF04830">
    <property type="entry name" value="DUF637"/>
    <property type="match status" value="1"/>
</dbReference>
<protein>
    <submittedName>
        <fullName evidence="2">DUF637 domain-containing protein</fullName>
    </submittedName>
</protein>
<dbReference type="RefSeq" id="WP_308894127.1">
    <property type="nucleotide sequence ID" value="NZ_CP133218.1"/>
</dbReference>
<sequence>MINNITTRTIPANVCGFRGATTANQAASMLFNNDLFETTHADFQAAIRQDFQVTQGKTYNVSGTDLLDAIEENTRLGHTAGVDNNKNGAFDPSRDRHGLGKVVDKFTDKVLDNPIVRTVAQIAQFTPLAPVASVVNTVVTARDVVKAVDEGNIKSLASTVISAGLSSKLSNSLNLAGDTTKISVAQQLQKHAMDGLTRATVSTVVEGGDFDDQPKSSLKATAANIVSQIGANKIGDLYSEGKLNNVTHKLAHTALGFAAGTVANGDGISGAVGGLAGSVAGEYFQSENAAVLASAASAALLGKDPLLAANVASTADRFNRQLHQTEVDWVEVQAKQLAKEKGITEAEAFKLLMSEAVQLADYTYEQLLPDNREVRAWLEAQGETDGVLQGEPHWIWGTKEPVDNYSTYYINREVVSQNAKLYAETVGISPERAFALNRQNLMGEWGEGYNDTNVKEKMENYQTVAEFVLPDIMLIPEAYAAYKLGQYGKALALSGVAVADAYTPGKLPIGKTAANTNDIIRDAKPLAPPPSHPAIGKSTQEIVDHALSLGVSSKRDQLILWAGLGKYGPEISNTYAIKQGGTTLQQTPGGSYLAGLDLFSKDSPLTLEEAVSVWEDVSRQAVKQSSGQVRSVLGQVTPQTIYQRVEKPELWINPNVTGLDELQLKPKLEANFK</sequence>
<dbReference type="InterPro" id="IPR006915">
    <property type="entry name" value="DUF637_hemagglutn_put"/>
</dbReference>
<keyword evidence="3" id="KW-1185">Reference proteome</keyword>
<reference evidence="2 3" key="1">
    <citation type="submission" date="2023-08" db="EMBL/GenBank/DDBJ databases">
        <title>New molecular markers tilS and rpoB for phylogenetic and monitoring studies of the genus Thiothrix biodiversity.</title>
        <authorList>
            <person name="Ravin N.V."/>
            <person name="Smolyakov D."/>
            <person name="Markov N.D."/>
            <person name="Beletsky A.V."/>
            <person name="Mardanov A.V."/>
            <person name="Rudenko T.S."/>
            <person name="Grabovich M.Y."/>
        </authorList>
    </citation>
    <scope>NUCLEOTIDE SEQUENCE [LARGE SCALE GENOMIC DNA]</scope>
    <source>
        <strain evidence="2 3">MK1</strain>
    </source>
</reference>